<comment type="subcellular location">
    <subcellularLocation>
        <location evidence="8">Golgi apparatus membrane</location>
        <topology evidence="8">Multi-pass membrane protein</topology>
    </subcellularLocation>
    <subcellularLocation>
        <location evidence="1">Membrane</location>
        <topology evidence="1">Multi-pass membrane protein</topology>
    </subcellularLocation>
</comment>
<protein>
    <recommendedName>
        <fullName evidence="8">Protein transport protein SFT2</fullName>
    </recommendedName>
</protein>
<dbReference type="HOGENOM" id="CLU_099529_3_0_1"/>
<dbReference type="InterPro" id="IPR011691">
    <property type="entry name" value="Vesicle_transpt_SFT2"/>
</dbReference>
<dbReference type="GO" id="GO:0000139">
    <property type="term" value="C:Golgi membrane"/>
    <property type="evidence" value="ECO:0007669"/>
    <property type="project" value="UniProtKB-SubCell"/>
</dbReference>
<dbReference type="InParanoid" id="A0A0C3FS11"/>
<keyword evidence="11" id="KW-1185">Reference proteome</keyword>
<evidence type="ECO:0000256" key="2">
    <source>
        <dbReference type="ARBA" id="ARBA00022448"/>
    </source>
</evidence>
<evidence type="ECO:0000313" key="10">
    <source>
        <dbReference type="EMBL" id="KIM81921.1"/>
    </source>
</evidence>
<feature type="compositionally biased region" description="Low complexity" evidence="9">
    <location>
        <begin position="27"/>
        <end position="40"/>
    </location>
</feature>
<dbReference type="Proteomes" id="UP000054166">
    <property type="component" value="Unassembled WGS sequence"/>
</dbReference>
<proteinExistence type="inferred from homology"/>
<dbReference type="InterPro" id="IPR007305">
    <property type="entry name" value="Vesicle_transpt_Got1/SFT2"/>
</dbReference>
<dbReference type="GO" id="GO:0016192">
    <property type="term" value="P:vesicle-mediated transport"/>
    <property type="evidence" value="ECO:0007669"/>
    <property type="project" value="InterPro"/>
</dbReference>
<organism evidence="10 11">
    <name type="scientific">Piloderma croceum (strain F 1598)</name>
    <dbReference type="NCBI Taxonomy" id="765440"/>
    <lineage>
        <taxon>Eukaryota</taxon>
        <taxon>Fungi</taxon>
        <taxon>Dikarya</taxon>
        <taxon>Basidiomycota</taxon>
        <taxon>Agaricomycotina</taxon>
        <taxon>Agaricomycetes</taxon>
        <taxon>Agaricomycetidae</taxon>
        <taxon>Atheliales</taxon>
        <taxon>Atheliaceae</taxon>
        <taxon>Piloderma</taxon>
    </lineage>
</organism>
<dbReference type="FunCoup" id="A0A0C3FS11">
    <property type="interactions" value="211"/>
</dbReference>
<feature type="transmembrane region" description="Helical" evidence="8">
    <location>
        <begin position="75"/>
        <end position="100"/>
    </location>
</feature>
<evidence type="ECO:0000256" key="4">
    <source>
        <dbReference type="ARBA" id="ARBA00022927"/>
    </source>
</evidence>
<dbReference type="STRING" id="765440.A0A0C3FS11"/>
<comment type="function">
    <text evidence="8">Nonessential protein required for the fusion of transport vesicles derived from the endocytic pathway with the Golgi complex.</text>
</comment>
<dbReference type="AlphaFoldDB" id="A0A0C3FS11"/>
<keyword evidence="8" id="KW-0333">Golgi apparatus</keyword>
<evidence type="ECO:0000256" key="1">
    <source>
        <dbReference type="ARBA" id="ARBA00004141"/>
    </source>
</evidence>
<keyword evidence="6 8" id="KW-0472">Membrane</keyword>
<dbReference type="PANTHER" id="PTHR23137">
    <property type="entry name" value="VESICLE TRANSPORT PROTEIN-RELATED"/>
    <property type="match status" value="1"/>
</dbReference>
<dbReference type="GO" id="GO:0015031">
    <property type="term" value="P:protein transport"/>
    <property type="evidence" value="ECO:0007669"/>
    <property type="project" value="UniProtKB-KW"/>
</dbReference>
<feature type="transmembrane region" description="Helical" evidence="8">
    <location>
        <begin position="106"/>
        <end position="128"/>
    </location>
</feature>
<dbReference type="OrthoDB" id="660759at2759"/>
<reference evidence="11" key="2">
    <citation type="submission" date="2015-01" db="EMBL/GenBank/DDBJ databases">
        <title>Evolutionary Origins and Diversification of the Mycorrhizal Mutualists.</title>
        <authorList>
            <consortium name="DOE Joint Genome Institute"/>
            <consortium name="Mycorrhizal Genomics Consortium"/>
            <person name="Kohler A."/>
            <person name="Kuo A."/>
            <person name="Nagy L.G."/>
            <person name="Floudas D."/>
            <person name="Copeland A."/>
            <person name="Barry K.W."/>
            <person name="Cichocki N."/>
            <person name="Veneault-Fourrey C."/>
            <person name="LaButti K."/>
            <person name="Lindquist E.A."/>
            <person name="Lipzen A."/>
            <person name="Lundell T."/>
            <person name="Morin E."/>
            <person name="Murat C."/>
            <person name="Riley R."/>
            <person name="Ohm R."/>
            <person name="Sun H."/>
            <person name="Tunlid A."/>
            <person name="Henrissat B."/>
            <person name="Grigoriev I.V."/>
            <person name="Hibbett D.S."/>
            <person name="Martin F."/>
        </authorList>
    </citation>
    <scope>NUCLEOTIDE SEQUENCE [LARGE SCALE GENOMIC DNA]</scope>
    <source>
        <strain evidence="11">F 1598</strain>
    </source>
</reference>
<evidence type="ECO:0000256" key="7">
    <source>
        <dbReference type="ARBA" id="ARBA00025800"/>
    </source>
</evidence>
<keyword evidence="5 8" id="KW-1133">Transmembrane helix</keyword>
<feature type="transmembrane region" description="Helical" evidence="8">
    <location>
        <begin position="140"/>
        <end position="158"/>
    </location>
</feature>
<keyword evidence="3 8" id="KW-0812">Transmembrane</keyword>
<reference evidence="10 11" key="1">
    <citation type="submission" date="2014-04" db="EMBL/GenBank/DDBJ databases">
        <authorList>
            <consortium name="DOE Joint Genome Institute"/>
            <person name="Kuo A."/>
            <person name="Tarkka M."/>
            <person name="Buscot F."/>
            <person name="Kohler A."/>
            <person name="Nagy L.G."/>
            <person name="Floudas D."/>
            <person name="Copeland A."/>
            <person name="Barry K.W."/>
            <person name="Cichocki N."/>
            <person name="Veneault-Fourrey C."/>
            <person name="LaButti K."/>
            <person name="Lindquist E.A."/>
            <person name="Lipzen A."/>
            <person name="Lundell T."/>
            <person name="Morin E."/>
            <person name="Murat C."/>
            <person name="Sun H."/>
            <person name="Tunlid A."/>
            <person name="Henrissat B."/>
            <person name="Grigoriev I.V."/>
            <person name="Hibbett D.S."/>
            <person name="Martin F."/>
            <person name="Nordberg H.P."/>
            <person name="Cantor M.N."/>
            <person name="Hua S.X."/>
        </authorList>
    </citation>
    <scope>NUCLEOTIDE SEQUENCE [LARGE SCALE GENOMIC DNA]</scope>
    <source>
        <strain evidence="10 11">F 1598</strain>
    </source>
</reference>
<evidence type="ECO:0000256" key="8">
    <source>
        <dbReference type="RuleBase" id="RU363111"/>
    </source>
</evidence>
<name>A0A0C3FS11_PILCF</name>
<keyword evidence="4 8" id="KW-0653">Protein transport</keyword>
<sequence length="209" mass="22887">MPQPSTESNFRSNLSQFRWAQGVTDDSQPAQSSSQPSNPFSRFYNSVAGDYVPLRSNERSNEEEAWFALSRWERLLGFIGCLVGAAVCFFVAFLTLPLLALRPAKFALAFSLGSLLVMFGFSVLIGPINHAKHLLSKERLPFSMVYLGSLGLTLYFALGRHSYLGSLICGIIQVIALIAYILQFFPGGLQTLRFGGQVALRGAGSLLPV</sequence>
<accession>A0A0C3FS11</accession>
<gene>
    <name evidence="10" type="ORF">PILCRDRAFT_820792</name>
</gene>
<evidence type="ECO:0000256" key="3">
    <source>
        <dbReference type="ARBA" id="ARBA00022692"/>
    </source>
</evidence>
<dbReference type="Pfam" id="PF04178">
    <property type="entry name" value="Got1"/>
    <property type="match status" value="1"/>
</dbReference>
<evidence type="ECO:0000256" key="9">
    <source>
        <dbReference type="SAM" id="MobiDB-lite"/>
    </source>
</evidence>
<dbReference type="PANTHER" id="PTHR23137:SF36">
    <property type="entry name" value="VESICLE TRANSPORT PROTEIN SFT2C"/>
    <property type="match status" value="1"/>
</dbReference>
<evidence type="ECO:0000313" key="11">
    <source>
        <dbReference type="Proteomes" id="UP000054166"/>
    </source>
</evidence>
<feature type="region of interest" description="Disordered" evidence="9">
    <location>
        <begin position="21"/>
        <end position="40"/>
    </location>
</feature>
<keyword evidence="2 8" id="KW-0813">Transport</keyword>
<feature type="transmembrane region" description="Helical" evidence="8">
    <location>
        <begin position="164"/>
        <end position="185"/>
    </location>
</feature>
<dbReference type="EMBL" id="KN832996">
    <property type="protein sequence ID" value="KIM81921.1"/>
    <property type="molecule type" value="Genomic_DNA"/>
</dbReference>
<comment type="similarity">
    <text evidence="7 8">Belongs to the SFT2 family.</text>
</comment>
<evidence type="ECO:0000256" key="6">
    <source>
        <dbReference type="ARBA" id="ARBA00023136"/>
    </source>
</evidence>
<evidence type="ECO:0000256" key="5">
    <source>
        <dbReference type="ARBA" id="ARBA00022989"/>
    </source>
</evidence>